<reference evidence="1 2" key="1">
    <citation type="submission" date="2021-06" db="EMBL/GenBank/DDBJ databases">
        <title>Caerostris darwini draft genome.</title>
        <authorList>
            <person name="Kono N."/>
            <person name="Arakawa K."/>
        </authorList>
    </citation>
    <scope>NUCLEOTIDE SEQUENCE [LARGE SCALE GENOMIC DNA]</scope>
</reference>
<comment type="caution">
    <text evidence="1">The sequence shown here is derived from an EMBL/GenBank/DDBJ whole genome shotgun (WGS) entry which is preliminary data.</text>
</comment>
<proteinExistence type="predicted"/>
<evidence type="ECO:0000313" key="2">
    <source>
        <dbReference type="Proteomes" id="UP001054837"/>
    </source>
</evidence>
<evidence type="ECO:0000313" key="1">
    <source>
        <dbReference type="EMBL" id="GIY72449.1"/>
    </source>
</evidence>
<name>A0AAV4VRP9_9ARAC</name>
<gene>
    <name evidence="1" type="ORF">CDAR_425231</name>
</gene>
<accession>A0AAV4VRP9</accession>
<organism evidence="1 2">
    <name type="scientific">Caerostris darwini</name>
    <dbReference type="NCBI Taxonomy" id="1538125"/>
    <lineage>
        <taxon>Eukaryota</taxon>
        <taxon>Metazoa</taxon>
        <taxon>Ecdysozoa</taxon>
        <taxon>Arthropoda</taxon>
        <taxon>Chelicerata</taxon>
        <taxon>Arachnida</taxon>
        <taxon>Araneae</taxon>
        <taxon>Araneomorphae</taxon>
        <taxon>Entelegynae</taxon>
        <taxon>Araneoidea</taxon>
        <taxon>Araneidae</taxon>
        <taxon>Caerostris</taxon>
    </lineage>
</organism>
<dbReference type="Proteomes" id="UP001054837">
    <property type="component" value="Unassembled WGS sequence"/>
</dbReference>
<dbReference type="AlphaFoldDB" id="A0AAV4VRP9"/>
<dbReference type="EMBL" id="BPLQ01013487">
    <property type="protein sequence ID" value="GIY72449.1"/>
    <property type="molecule type" value="Genomic_DNA"/>
</dbReference>
<keyword evidence="2" id="KW-1185">Reference proteome</keyword>
<protein>
    <submittedName>
        <fullName evidence="1">Uncharacterized protein</fullName>
    </submittedName>
</protein>
<sequence>MKGNTLLTSEENCWLYNSRCRKIAIDEAPSKPTVYLWFSEFNRARRAFMDEFKEGHSKSLVLPKNINARIDNAGSSCGIP</sequence>